<sequence length="112" mass="13026">MTTYTKTGEVDTTNPTSLENNRKGFQLHTKAIAYILRRHDGETKGMTPRQIRKELNIEDYMDAAQQRLDAEWETVKSDLLAGKTRTEYLTIDIPNADDEYYTPNYEDVKHLI</sequence>
<evidence type="ECO:0000256" key="1">
    <source>
        <dbReference type="SAM" id="MobiDB-lite"/>
    </source>
</evidence>
<organism evidence="2">
    <name type="scientific">Siphoviridae sp. ct3CA7</name>
    <dbReference type="NCBI Taxonomy" id="2823561"/>
    <lineage>
        <taxon>Viruses</taxon>
        <taxon>Duplodnaviria</taxon>
        <taxon>Heunggongvirae</taxon>
        <taxon>Uroviricota</taxon>
        <taxon>Caudoviricetes</taxon>
    </lineage>
</organism>
<name>A0A8S5LFE1_9CAUD</name>
<accession>A0A8S5LFE1</accession>
<reference evidence="2" key="1">
    <citation type="journal article" date="2021" name="Proc. Natl. Acad. Sci. U.S.A.">
        <title>A Catalog of Tens of Thousands of Viruses from Human Metagenomes Reveals Hidden Associations with Chronic Diseases.</title>
        <authorList>
            <person name="Tisza M.J."/>
            <person name="Buck C.B."/>
        </authorList>
    </citation>
    <scope>NUCLEOTIDE SEQUENCE</scope>
    <source>
        <strain evidence="2">Ct3CA7</strain>
    </source>
</reference>
<proteinExistence type="predicted"/>
<feature type="region of interest" description="Disordered" evidence="1">
    <location>
        <begin position="1"/>
        <end position="20"/>
    </location>
</feature>
<dbReference type="EMBL" id="BK014704">
    <property type="protein sequence ID" value="DAD68561.1"/>
    <property type="molecule type" value="Genomic_DNA"/>
</dbReference>
<evidence type="ECO:0000313" key="2">
    <source>
        <dbReference type="EMBL" id="DAD68561.1"/>
    </source>
</evidence>
<feature type="compositionally biased region" description="Polar residues" evidence="1">
    <location>
        <begin position="1"/>
        <end position="19"/>
    </location>
</feature>
<protein>
    <submittedName>
        <fullName evidence="2">Uncharacterized protein</fullName>
    </submittedName>
</protein>